<feature type="transmembrane region" description="Helical" evidence="12">
    <location>
        <begin position="668"/>
        <end position="690"/>
    </location>
</feature>
<dbReference type="GO" id="GO:0012505">
    <property type="term" value="C:endomembrane system"/>
    <property type="evidence" value="ECO:0007669"/>
    <property type="project" value="UniProtKB-SubCell"/>
</dbReference>
<dbReference type="Proteomes" id="UP000799441">
    <property type="component" value="Unassembled WGS sequence"/>
</dbReference>
<protein>
    <submittedName>
        <fullName evidence="15">NCR1, Niemann-pick type C</fullName>
    </submittedName>
</protein>
<dbReference type="InterPro" id="IPR053958">
    <property type="entry name" value="HMGCR/SNAP/NPC1-like_SSD"/>
</dbReference>
<reference evidence="15" key="1">
    <citation type="journal article" date="2020" name="Stud. Mycol.">
        <title>101 Dothideomycetes genomes: a test case for predicting lifestyles and emergence of pathogens.</title>
        <authorList>
            <person name="Haridas S."/>
            <person name="Albert R."/>
            <person name="Binder M."/>
            <person name="Bloem J."/>
            <person name="Labutti K."/>
            <person name="Salamov A."/>
            <person name="Andreopoulos B."/>
            <person name="Baker S."/>
            <person name="Barry K."/>
            <person name="Bills G."/>
            <person name="Bluhm B."/>
            <person name="Cannon C."/>
            <person name="Castanera R."/>
            <person name="Culley D."/>
            <person name="Daum C."/>
            <person name="Ezra D."/>
            <person name="Gonzalez J."/>
            <person name="Henrissat B."/>
            <person name="Kuo A."/>
            <person name="Liang C."/>
            <person name="Lipzen A."/>
            <person name="Lutzoni F."/>
            <person name="Magnuson J."/>
            <person name="Mondo S."/>
            <person name="Nolan M."/>
            <person name="Ohm R."/>
            <person name="Pangilinan J."/>
            <person name="Park H.-J."/>
            <person name="Ramirez L."/>
            <person name="Alfaro M."/>
            <person name="Sun H."/>
            <person name="Tritt A."/>
            <person name="Yoshinaga Y."/>
            <person name="Zwiers L.-H."/>
            <person name="Turgeon B."/>
            <person name="Goodwin S."/>
            <person name="Spatafora J."/>
            <person name="Crous P."/>
            <person name="Grigoriev I."/>
        </authorList>
    </citation>
    <scope>NUCLEOTIDE SEQUENCE</scope>
    <source>
        <strain evidence="15">CBS 116435</strain>
    </source>
</reference>
<dbReference type="InterPro" id="IPR053956">
    <property type="entry name" value="NPC1_MLD"/>
</dbReference>
<comment type="similarity">
    <text evidence="2">Belongs to the patched family.</text>
</comment>
<feature type="transmembrane region" description="Helical" evidence="12">
    <location>
        <begin position="720"/>
        <end position="739"/>
    </location>
</feature>
<keyword evidence="6 12" id="KW-1133">Transmembrane helix</keyword>
<evidence type="ECO:0000256" key="3">
    <source>
        <dbReference type="ARBA" id="ARBA00022448"/>
    </source>
</evidence>
<dbReference type="PROSITE" id="PS50156">
    <property type="entry name" value="SSD"/>
    <property type="match status" value="1"/>
</dbReference>
<name>A0A9P4UL11_9PEZI</name>
<evidence type="ECO:0000256" key="13">
    <source>
        <dbReference type="SAM" id="SignalP"/>
    </source>
</evidence>
<evidence type="ECO:0000256" key="11">
    <source>
        <dbReference type="ARBA" id="ARBA00023180"/>
    </source>
</evidence>
<feature type="transmembrane region" description="Helical" evidence="12">
    <location>
        <begin position="1199"/>
        <end position="1217"/>
    </location>
</feature>
<feature type="transmembrane region" description="Helical" evidence="12">
    <location>
        <begin position="1133"/>
        <end position="1153"/>
    </location>
</feature>
<keyword evidence="4 12" id="KW-0812">Transmembrane</keyword>
<dbReference type="Pfam" id="PF22314">
    <property type="entry name" value="NPC1_MLD"/>
    <property type="match status" value="1"/>
</dbReference>
<keyword evidence="16" id="KW-1185">Reference proteome</keyword>
<proteinExistence type="inferred from homology"/>
<keyword evidence="5 13" id="KW-0732">Signal</keyword>
<feature type="chain" id="PRO_5040299311" evidence="13">
    <location>
        <begin position="21"/>
        <end position="1289"/>
    </location>
</feature>
<evidence type="ECO:0000313" key="15">
    <source>
        <dbReference type="EMBL" id="KAF2718019.1"/>
    </source>
</evidence>
<evidence type="ECO:0000256" key="2">
    <source>
        <dbReference type="ARBA" id="ARBA00005585"/>
    </source>
</evidence>
<evidence type="ECO:0000256" key="10">
    <source>
        <dbReference type="ARBA" id="ARBA00023157"/>
    </source>
</evidence>
<feature type="transmembrane region" description="Helical" evidence="12">
    <location>
        <begin position="1229"/>
        <end position="1252"/>
    </location>
</feature>
<dbReference type="PANTHER" id="PTHR45727">
    <property type="entry name" value="NPC INTRACELLULAR CHOLESTEROL TRANSPORTER 1"/>
    <property type="match status" value="1"/>
</dbReference>
<feature type="transmembrane region" description="Helical" evidence="12">
    <location>
        <begin position="267"/>
        <end position="292"/>
    </location>
</feature>
<keyword evidence="7" id="KW-0445">Lipid transport</keyword>
<feature type="transmembrane region" description="Helical" evidence="12">
    <location>
        <begin position="601"/>
        <end position="626"/>
    </location>
</feature>
<sequence length="1289" mass="140167">MRVPYFFGLNAVLLFGIASASDSPDLTTKHEAGRCAMRGHCGKQGFFGSALPCPDNGPAHTPDDDLRKEIMDLCGDEWKETDVCCNAEQVDTLRSNVAKANTLISSCPACKKNFYNLFCTFTCSPDQSLFINITKTEPKNDKFIVTELDQLISDDFGSGFYDSCKDVKFGATGSRAMDLIGGGAKNYTQFLKFLGDKKVLGSPFQINFPRPSSAPFEGMDTVLEGPISCNTTDQEYRCACVDCAGSCPSLPAIQTSQQCHVGLLPCLSFGIIIVYSVFITLLVLAVGGHAAAAKHRKSKNERLQLLQDSSPSDDEDEGHLLHTAVGVYDRPTKQYVLNTYCDRAFSGLARACATFPATTIGTSIVVVGLLSVGWIRFAVETDPVKLWVAPDSAAAREKAFFDANFGPFFRAEQAFLVNDTNGHDQTGPVLSYETLTWWSGVEDRVESLRAEQGNWTLDDVCYKPTGEACVVQSILKYTGDFSSIEPESWAEDLQHCVDTPVDCLPEFGQPLAVERILGGYNYSNQPVTDAKALIVTWVVKNYNPGHPELEKAEAFEKSLKNLLLDVQQEAADRGLRLSFTTESSLEEELNKNTNTDAKIVVISYIVMFLYASLALGSTTVTFGSILRNPASAMVQSKFLLGVVGILIVLMSVSASVGLFAAAGVKATLIIAEVIPFLVLAVGVDNIFLIVHEFERVNISRADEPINERIARALGRMGPSILLSASTETVAFALGAAVGMPAVKNFAAYAAGAVFINALLQMTMFVAVLALNQRRVEAGRADCFPCVKLRKGVDSGMPNGYGGAPFSGVDEEGVLTKLIRKKYAPAILGNKARVGIMTVFLGFFCAGIALLPEVQLGLDQRIAVPGDSYLIKYFDDLYDYFGAGPPVYFVTRPLNVTAREHQQELCGRFSTCHEFSLANVLEQERKRPETSYIADATASWVDDFFQWLNPDLEDCCIDGRKTCFQDRQPPWNVSLFGMPEGEEFVTYAARWLEAPTTPDCPLGGSAPYSDAVILDEAQLSIKASHFRSAHTPLRSQKDFIDAYASARRIASEISERNGIDVFPYSKFYVFFDQYATIVQLSTALVGAALAIILLLASVLLGSLSTGLVVTITVAMTVVDIVGTMAIANVSLNALTLVNIVICVGISVEFCAHIARAFTVPSPSILERAPYHYSMSARAGIGGAGKQARAWASLVNVGGSVFGGIGITKLLGVIVLAFTRSKIFEIYYFRVWLALVVWGVLHALVFLPVALSFFGGRGYVDPESDGGLEQDLASRRYRALLPDEDYDSDDY</sequence>
<evidence type="ECO:0000256" key="1">
    <source>
        <dbReference type="ARBA" id="ARBA00004127"/>
    </source>
</evidence>
<feature type="transmembrane region" description="Helical" evidence="12">
    <location>
        <begin position="745"/>
        <end position="770"/>
    </location>
</feature>
<dbReference type="Pfam" id="PF12349">
    <property type="entry name" value="Sterol-sensing"/>
    <property type="match status" value="1"/>
</dbReference>
<dbReference type="FunFam" id="1.20.1640.10:FF:000008">
    <property type="entry name" value="NPC intracellular cholesterol transporter 1"/>
    <property type="match status" value="1"/>
</dbReference>
<gene>
    <name evidence="15" type="ORF">K431DRAFT_306443</name>
</gene>
<keyword evidence="9 12" id="KW-0472">Membrane</keyword>
<keyword evidence="10" id="KW-1015">Disulfide bond</keyword>
<dbReference type="InterPro" id="IPR032190">
    <property type="entry name" value="NPC1_N"/>
</dbReference>
<accession>A0A9P4UL11</accession>
<comment type="caution">
    <text evidence="15">The sequence shown here is derived from an EMBL/GenBank/DDBJ whole genome shotgun (WGS) entry which is preliminary data.</text>
</comment>
<organism evidence="15 16">
    <name type="scientific">Polychaeton citri CBS 116435</name>
    <dbReference type="NCBI Taxonomy" id="1314669"/>
    <lineage>
        <taxon>Eukaryota</taxon>
        <taxon>Fungi</taxon>
        <taxon>Dikarya</taxon>
        <taxon>Ascomycota</taxon>
        <taxon>Pezizomycotina</taxon>
        <taxon>Dothideomycetes</taxon>
        <taxon>Dothideomycetidae</taxon>
        <taxon>Capnodiales</taxon>
        <taxon>Capnodiaceae</taxon>
        <taxon>Polychaeton</taxon>
    </lineage>
</organism>
<dbReference type="GO" id="GO:0016020">
    <property type="term" value="C:membrane"/>
    <property type="evidence" value="ECO:0007669"/>
    <property type="project" value="TreeGrafter"/>
</dbReference>
<feature type="transmembrane region" description="Helical" evidence="12">
    <location>
        <begin position="1105"/>
        <end position="1126"/>
    </location>
</feature>
<keyword evidence="8" id="KW-0443">Lipid metabolism</keyword>
<dbReference type="Pfam" id="PF16414">
    <property type="entry name" value="NPC1_N"/>
    <property type="match status" value="1"/>
</dbReference>
<evidence type="ECO:0000259" key="14">
    <source>
        <dbReference type="PROSITE" id="PS50156"/>
    </source>
</evidence>
<dbReference type="SUPFAM" id="SSF82866">
    <property type="entry name" value="Multidrug efflux transporter AcrB transmembrane domain"/>
    <property type="match status" value="2"/>
</dbReference>
<feature type="signal peptide" evidence="13">
    <location>
        <begin position="1"/>
        <end position="20"/>
    </location>
</feature>
<feature type="transmembrane region" description="Helical" evidence="12">
    <location>
        <begin position="1073"/>
        <end position="1099"/>
    </location>
</feature>
<feature type="transmembrane region" description="Helical" evidence="12">
    <location>
        <begin position="638"/>
        <end position="662"/>
    </location>
</feature>
<dbReference type="Gene3D" id="1.20.1640.10">
    <property type="entry name" value="Multidrug efflux transporter AcrB transmembrane domain"/>
    <property type="match status" value="2"/>
</dbReference>
<evidence type="ECO:0000256" key="6">
    <source>
        <dbReference type="ARBA" id="ARBA00022989"/>
    </source>
</evidence>
<dbReference type="PANTHER" id="PTHR45727:SF2">
    <property type="entry name" value="NPC INTRACELLULAR CHOLESTEROL TRANSPORTER 1"/>
    <property type="match status" value="1"/>
</dbReference>
<evidence type="ECO:0000256" key="12">
    <source>
        <dbReference type="SAM" id="Phobius"/>
    </source>
</evidence>
<evidence type="ECO:0000256" key="5">
    <source>
        <dbReference type="ARBA" id="ARBA00022729"/>
    </source>
</evidence>
<keyword evidence="11" id="KW-0325">Glycoprotein</keyword>
<evidence type="ECO:0000256" key="9">
    <source>
        <dbReference type="ARBA" id="ARBA00023136"/>
    </source>
</evidence>
<dbReference type="GO" id="GO:0015918">
    <property type="term" value="P:sterol transport"/>
    <property type="evidence" value="ECO:0007669"/>
    <property type="project" value="TreeGrafter"/>
</dbReference>
<feature type="domain" description="SSD" evidence="14">
    <location>
        <begin position="596"/>
        <end position="770"/>
    </location>
</feature>
<evidence type="ECO:0000256" key="8">
    <source>
        <dbReference type="ARBA" id="ARBA00023098"/>
    </source>
</evidence>
<keyword evidence="3" id="KW-0813">Transport</keyword>
<feature type="transmembrane region" description="Helical" evidence="12">
    <location>
        <begin position="353"/>
        <end position="375"/>
    </location>
</feature>
<dbReference type="OrthoDB" id="6510177at2759"/>
<evidence type="ECO:0000256" key="7">
    <source>
        <dbReference type="ARBA" id="ARBA00023055"/>
    </source>
</evidence>
<comment type="subcellular location">
    <subcellularLocation>
        <location evidence="1">Endomembrane system</location>
        <topology evidence="1">Multi-pass membrane protein</topology>
    </subcellularLocation>
</comment>
<dbReference type="FunFam" id="1.20.1640.10:FF:000029">
    <property type="entry name" value="Putative Patched sphingolipid transporter"/>
    <property type="match status" value="1"/>
</dbReference>
<evidence type="ECO:0000256" key="4">
    <source>
        <dbReference type="ARBA" id="ARBA00022692"/>
    </source>
</evidence>
<dbReference type="EMBL" id="MU003832">
    <property type="protein sequence ID" value="KAF2718019.1"/>
    <property type="molecule type" value="Genomic_DNA"/>
</dbReference>
<dbReference type="InterPro" id="IPR000731">
    <property type="entry name" value="SSD"/>
</dbReference>
<dbReference type="GO" id="GO:0032934">
    <property type="term" value="F:sterol binding"/>
    <property type="evidence" value="ECO:0007669"/>
    <property type="project" value="TreeGrafter"/>
</dbReference>
<evidence type="ECO:0000313" key="16">
    <source>
        <dbReference type="Proteomes" id="UP000799441"/>
    </source>
</evidence>
<dbReference type="GO" id="GO:0006629">
    <property type="term" value="P:lipid metabolic process"/>
    <property type="evidence" value="ECO:0007669"/>
    <property type="project" value="UniProtKB-KW"/>
</dbReference>